<comment type="caution">
    <text evidence="2">The sequence shown here is derived from an EMBL/GenBank/DDBJ whole genome shotgun (WGS) entry which is preliminary data.</text>
</comment>
<feature type="region of interest" description="Disordered" evidence="1">
    <location>
        <begin position="1"/>
        <end position="23"/>
    </location>
</feature>
<evidence type="ECO:0000256" key="1">
    <source>
        <dbReference type="SAM" id="MobiDB-lite"/>
    </source>
</evidence>
<gene>
    <name evidence="2" type="ORF">ASZ90_002845</name>
</gene>
<proteinExistence type="predicted"/>
<organism evidence="2">
    <name type="scientific">hydrocarbon metagenome</name>
    <dbReference type="NCBI Taxonomy" id="938273"/>
    <lineage>
        <taxon>unclassified sequences</taxon>
        <taxon>metagenomes</taxon>
        <taxon>ecological metagenomes</taxon>
    </lineage>
</organism>
<dbReference type="AlphaFoldDB" id="A0A0W8G2E7"/>
<reference evidence="2" key="1">
    <citation type="journal article" date="2015" name="Proc. Natl. Acad. Sci. U.S.A.">
        <title>Networks of energetic and metabolic interactions define dynamics in microbial communities.</title>
        <authorList>
            <person name="Embree M."/>
            <person name="Liu J.K."/>
            <person name="Al-Bassam M.M."/>
            <person name="Zengler K."/>
        </authorList>
    </citation>
    <scope>NUCLEOTIDE SEQUENCE</scope>
</reference>
<name>A0A0W8G2E7_9ZZZZ</name>
<evidence type="ECO:0000313" key="2">
    <source>
        <dbReference type="EMBL" id="KUG27316.1"/>
    </source>
</evidence>
<protein>
    <submittedName>
        <fullName evidence="2">Uncharacterized protein</fullName>
    </submittedName>
</protein>
<feature type="compositionally biased region" description="Basic residues" evidence="1">
    <location>
        <begin position="11"/>
        <end position="23"/>
    </location>
</feature>
<sequence length="51" mass="5620">MRFGLPADRARIRKPTAKKKDRRRFVTPAALGEALCAVLVTPHPSPDHGRG</sequence>
<accession>A0A0W8G2E7</accession>
<dbReference type="EMBL" id="LNQE01000342">
    <property type="protein sequence ID" value="KUG27316.1"/>
    <property type="molecule type" value="Genomic_DNA"/>
</dbReference>